<dbReference type="Proteomes" id="UP000182712">
    <property type="component" value="Unassembled WGS sequence"/>
</dbReference>
<name>A0A1H9U510_9STRE</name>
<proteinExistence type="predicted"/>
<dbReference type="AlphaFoldDB" id="A0A1H9U510"/>
<sequence>MPLQVTKGSENVDVMRYVAVTRTSNKSSNKKINEVVYDNRIFNSK</sequence>
<protein>
    <submittedName>
        <fullName evidence="1">Uncharacterized protein</fullName>
    </submittedName>
</protein>
<evidence type="ECO:0000313" key="2">
    <source>
        <dbReference type="Proteomes" id="UP000182712"/>
    </source>
</evidence>
<dbReference type="EMBL" id="FOGM01000014">
    <property type="protein sequence ID" value="SES04257.1"/>
    <property type="molecule type" value="Genomic_DNA"/>
</dbReference>
<organism evidence="1 2">
    <name type="scientific">Streptococcus gallolyticus</name>
    <dbReference type="NCBI Taxonomy" id="315405"/>
    <lineage>
        <taxon>Bacteria</taxon>
        <taxon>Bacillati</taxon>
        <taxon>Bacillota</taxon>
        <taxon>Bacilli</taxon>
        <taxon>Lactobacillales</taxon>
        <taxon>Streptococcaceae</taxon>
        <taxon>Streptococcus</taxon>
    </lineage>
</organism>
<accession>A0A1H9U510</accession>
<evidence type="ECO:0000313" key="1">
    <source>
        <dbReference type="EMBL" id="SES04257.1"/>
    </source>
</evidence>
<reference evidence="1 2" key="1">
    <citation type="submission" date="2016-10" db="EMBL/GenBank/DDBJ databases">
        <authorList>
            <person name="de Groot N.N."/>
        </authorList>
    </citation>
    <scope>NUCLEOTIDE SEQUENCE [LARGE SCALE GENOMIC DNA]</scope>
    <source>
        <strain evidence="1 2">VTM2R47</strain>
    </source>
</reference>
<gene>
    <name evidence="1" type="ORF">SAMN04487840_11481</name>
</gene>